<dbReference type="Proteomes" id="UP000006253">
    <property type="component" value="Unassembled WGS sequence"/>
</dbReference>
<dbReference type="AlphaFoldDB" id="A0A0E2B3Y8"/>
<keyword evidence="1" id="KW-1133">Transmembrane helix</keyword>
<protein>
    <submittedName>
        <fullName evidence="2">Uncharacterized protein</fullName>
    </submittedName>
</protein>
<proteinExistence type="predicted"/>
<evidence type="ECO:0000256" key="1">
    <source>
        <dbReference type="SAM" id="Phobius"/>
    </source>
</evidence>
<keyword evidence="1" id="KW-0812">Transmembrane</keyword>
<reference evidence="2 3" key="1">
    <citation type="submission" date="2012-10" db="EMBL/GenBank/DDBJ databases">
        <authorList>
            <person name="Harkins D.M."/>
            <person name="Durkin A.S."/>
            <person name="Brinkac L.M."/>
            <person name="Selengut J.D."/>
            <person name="Sanka R."/>
            <person name="DePew J."/>
            <person name="Purushe J."/>
            <person name="Peacock S.J."/>
            <person name="Thaipadungpanit J."/>
            <person name="Wuthiekanun V.W."/>
            <person name="Day N.P."/>
            <person name="Vinetz J.M."/>
            <person name="Sutton G.G."/>
            <person name="Nelson W.C."/>
            <person name="Fouts D.E."/>
        </authorList>
    </citation>
    <scope>NUCLEOTIDE SEQUENCE [LARGE SCALE GENOMIC DNA]</scope>
    <source>
        <strain evidence="2 3">H1</strain>
    </source>
</reference>
<keyword evidence="1" id="KW-0472">Membrane</keyword>
<accession>A0A0E2B3Y8</accession>
<sequence length="39" mass="4736">MQEILSKKIGRISFFNLSLFLLRSAKIRFFFYTYIRTSV</sequence>
<evidence type="ECO:0000313" key="3">
    <source>
        <dbReference type="Proteomes" id="UP000006253"/>
    </source>
</evidence>
<feature type="transmembrane region" description="Helical" evidence="1">
    <location>
        <begin position="12"/>
        <end position="35"/>
    </location>
</feature>
<dbReference type="EMBL" id="AHMY02000045">
    <property type="protein sequence ID" value="EKO15517.1"/>
    <property type="molecule type" value="Genomic_DNA"/>
</dbReference>
<comment type="caution">
    <text evidence="2">The sequence shown here is derived from an EMBL/GenBank/DDBJ whole genome shotgun (WGS) entry which is preliminary data.</text>
</comment>
<name>A0A0E2B3Y8_9LEPT</name>
<evidence type="ECO:0000313" key="2">
    <source>
        <dbReference type="EMBL" id="EKO15517.1"/>
    </source>
</evidence>
<organism evidence="2 3">
    <name type="scientific">Leptospira kirschneri str. H1</name>
    <dbReference type="NCBI Taxonomy" id="1049966"/>
    <lineage>
        <taxon>Bacteria</taxon>
        <taxon>Pseudomonadati</taxon>
        <taxon>Spirochaetota</taxon>
        <taxon>Spirochaetia</taxon>
        <taxon>Leptospirales</taxon>
        <taxon>Leptospiraceae</taxon>
        <taxon>Leptospira</taxon>
    </lineage>
</organism>
<gene>
    <name evidence="2" type="ORF">LEP1GSC081_0665</name>
</gene>